<evidence type="ECO:0000313" key="10">
    <source>
        <dbReference type="EMBL" id="MFD2421740.1"/>
    </source>
</evidence>
<dbReference type="PROSITE" id="PS50979">
    <property type="entry name" value="BC"/>
    <property type="match status" value="1"/>
</dbReference>
<evidence type="ECO:0000256" key="5">
    <source>
        <dbReference type="ARBA" id="ARBA00022840"/>
    </source>
</evidence>
<evidence type="ECO:0000256" key="4">
    <source>
        <dbReference type="ARBA" id="ARBA00022741"/>
    </source>
</evidence>
<dbReference type="Proteomes" id="UP001597417">
    <property type="component" value="Unassembled WGS sequence"/>
</dbReference>
<keyword evidence="11" id="KW-1185">Reference proteome</keyword>
<feature type="domain" description="Biotin carboxylation" evidence="9">
    <location>
        <begin position="2"/>
        <end position="447"/>
    </location>
</feature>
<dbReference type="PROSITE" id="PS00867">
    <property type="entry name" value="CPSASE_2"/>
    <property type="match status" value="1"/>
</dbReference>
<dbReference type="SUPFAM" id="SSF52440">
    <property type="entry name" value="PreATP-grasp domain"/>
    <property type="match status" value="1"/>
</dbReference>
<dbReference type="InterPro" id="IPR016185">
    <property type="entry name" value="PreATP-grasp_dom_sf"/>
</dbReference>
<dbReference type="EMBL" id="JBHUKR010000023">
    <property type="protein sequence ID" value="MFD2421740.1"/>
    <property type="molecule type" value="Genomic_DNA"/>
</dbReference>
<dbReference type="SUPFAM" id="SSF56059">
    <property type="entry name" value="Glutathione synthetase ATP-binding domain-like"/>
    <property type="match status" value="1"/>
</dbReference>
<dbReference type="Pfam" id="PF02785">
    <property type="entry name" value="Biotin_carb_C"/>
    <property type="match status" value="1"/>
</dbReference>
<protein>
    <recommendedName>
        <fullName evidence="2">biotin carboxylase</fullName>
        <ecNumber evidence="2">6.3.4.14</ecNumber>
    </recommendedName>
</protein>
<dbReference type="PROSITE" id="PS50975">
    <property type="entry name" value="ATP_GRASP"/>
    <property type="match status" value="1"/>
</dbReference>
<dbReference type="RefSeq" id="WP_378270495.1">
    <property type="nucleotide sequence ID" value="NZ_JBHUKR010000023.1"/>
</dbReference>
<dbReference type="InterPro" id="IPR005479">
    <property type="entry name" value="CPAse_ATP-bd"/>
</dbReference>
<evidence type="ECO:0000256" key="1">
    <source>
        <dbReference type="ARBA" id="ARBA00003761"/>
    </source>
</evidence>
<name>A0ABW5G3B5_9PSEU</name>
<comment type="catalytic activity">
    <reaction evidence="6">
        <text>N(6)-biotinyl-L-lysyl-[protein] + hydrogencarbonate + ATP = N(6)-carboxybiotinyl-L-lysyl-[protein] + ADP + phosphate + H(+)</text>
        <dbReference type="Rhea" id="RHEA:13501"/>
        <dbReference type="Rhea" id="RHEA-COMP:10505"/>
        <dbReference type="Rhea" id="RHEA-COMP:10506"/>
        <dbReference type="ChEBI" id="CHEBI:15378"/>
        <dbReference type="ChEBI" id="CHEBI:17544"/>
        <dbReference type="ChEBI" id="CHEBI:30616"/>
        <dbReference type="ChEBI" id="CHEBI:43474"/>
        <dbReference type="ChEBI" id="CHEBI:83144"/>
        <dbReference type="ChEBI" id="CHEBI:83145"/>
        <dbReference type="ChEBI" id="CHEBI:456216"/>
        <dbReference type="EC" id="6.3.4.14"/>
    </reaction>
</comment>
<dbReference type="PANTHER" id="PTHR48095:SF2">
    <property type="entry name" value="BIOTIN CARBOXYLASE, CHLOROPLASTIC"/>
    <property type="match status" value="1"/>
</dbReference>
<dbReference type="InterPro" id="IPR005481">
    <property type="entry name" value="BC-like_N"/>
</dbReference>
<accession>A0ABW5G3B5</accession>
<evidence type="ECO:0000256" key="2">
    <source>
        <dbReference type="ARBA" id="ARBA00013263"/>
    </source>
</evidence>
<dbReference type="Gene3D" id="3.30.470.20">
    <property type="entry name" value="ATP-grasp fold, B domain"/>
    <property type="match status" value="1"/>
</dbReference>
<keyword evidence="4 7" id="KW-0547">Nucleotide-binding</keyword>
<dbReference type="InterPro" id="IPR051602">
    <property type="entry name" value="ACC_Biotin_Carboxylase"/>
</dbReference>
<evidence type="ECO:0000256" key="7">
    <source>
        <dbReference type="PROSITE-ProRule" id="PRU00409"/>
    </source>
</evidence>
<keyword evidence="5 7" id="KW-0067">ATP-binding</keyword>
<evidence type="ECO:0000313" key="11">
    <source>
        <dbReference type="Proteomes" id="UP001597417"/>
    </source>
</evidence>
<evidence type="ECO:0000256" key="3">
    <source>
        <dbReference type="ARBA" id="ARBA00022598"/>
    </source>
</evidence>
<dbReference type="Pfam" id="PF00289">
    <property type="entry name" value="Biotin_carb_N"/>
    <property type="match status" value="1"/>
</dbReference>
<dbReference type="SUPFAM" id="SSF51246">
    <property type="entry name" value="Rudiment single hybrid motif"/>
    <property type="match status" value="1"/>
</dbReference>
<proteinExistence type="predicted"/>
<evidence type="ECO:0000259" key="8">
    <source>
        <dbReference type="PROSITE" id="PS50975"/>
    </source>
</evidence>
<dbReference type="NCBIfam" id="NF006367">
    <property type="entry name" value="PRK08591.1"/>
    <property type="match status" value="1"/>
</dbReference>
<keyword evidence="3" id="KW-0436">Ligase</keyword>
<dbReference type="SMART" id="SM00878">
    <property type="entry name" value="Biotin_carb_C"/>
    <property type="match status" value="1"/>
</dbReference>
<evidence type="ECO:0000259" key="9">
    <source>
        <dbReference type="PROSITE" id="PS50979"/>
    </source>
</evidence>
<comment type="caution">
    <text evidence="10">The sequence shown here is derived from an EMBL/GenBank/DDBJ whole genome shotgun (WGS) entry which is preliminary data.</text>
</comment>
<feature type="domain" description="ATP-grasp" evidence="8">
    <location>
        <begin position="121"/>
        <end position="318"/>
    </location>
</feature>
<dbReference type="EC" id="6.3.4.14" evidence="2"/>
<dbReference type="InterPro" id="IPR005482">
    <property type="entry name" value="Biotin_COase_C"/>
</dbReference>
<dbReference type="Pfam" id="PF02786">
    <property type="entry name" value="CPSase_L_D2"/>
    <property type="match status" value="1"/>
</dbReference>
<gene>
    <name evidence="10" type="ORF">ACFSXZ_35955</name>
</gene>
<organism evidence="10 11">
    <name type="scientific">Amycolatopsis pigmentata</name>
    <dbReference type="NCBI Taxonomy" id="450801"/>
    <lineage>
        <taxon>Bacteria</taxon>
        <taxon>Bacillati</taxon>
        <taxon>Actinomycetota</taxon>
        <taxon>Actinomycetes</taxon>
        <taxon>Pseudonocardiales</taxon>
        <taxon>Pseudonocardiaceae</taxon>
        <taxon>Amycolatopsis</taxon>
    </lineage>
</organism>
<dbReference type="PANTHER" id="PTHR48095">
    <property type="entry name" value="PYRUVATE CARBOXYLASE SUBUNIT A"/>
    <property type="match status" value="1"/>
</dbReference>
<evidence type="ECO:0000256" key="6">
    <source>
        <dbReference type="ARBA" id="ARBA00048600"/>
    </source>
</evidence>
<comment type="function">
    <text evidence="1">This protein is a component of the acetyl coenzyme A carboxylase complex; first, biotin carboxylase catalyzes the carboxylation of the carrier protein and then the transcarboxylase transfers the carboxyl group to form malonyl-CoA.</text>
</comment>
<sequence>MSVSRVLVANRGEIAVRVLNACHELGFETVLAVSDADRESLPARMADRTVCIGPARPADSYLNVGAVITAAVGTGCDALHPGYGFLAESPALAEGCAAAGIVFVGPGPEHLRRMGDKIRARQLARELGVPTLPGSERIESVDEAVELALRIGLPVIVKASAGGGGRGMKVVTDVADLPTVLAAAAAEAQAAFGDSTLYLERFVADARHVEVQLLGDRHGHVVHVGERDCSLQRRNQKVVEEAPAPGIPEPVREEIRAAAVKLAASLRYENAGTVEFLYDANTHEFYFLEMNTRIQVEHPVSEMISGIDLVGEQFRVAAGEPLRFGQDDLTFRGHAIECRITAEVAAEGFRPNAGRITRWQPPAGPNVRLDTHAYEGYLVPIHYDSLLAKLVVYGSTREEAVQRMRRSLRRFVVEGVDTTVDFLEFLVSRPEFAAGAVTTHLIADVLDDFVPVPVAAS</sequence>
<reference evidence="11" key="1">
    <citation type="journal article" date="2019" name="Int. J. Syst. Evol. Microbiol.">
        <title>The Global Catalogue of Microorganisms (GCM) 10K type strain sequencing project: providing services to taxonomists for standard genome sequencing and annotation.</title>
        <authorList>
            <consortium name="The Broad Institute Genomics Platform"/>
            <consortium name="The Broad Institute Genome Sequencing Center for Infectious Disease"/>
            <person name="Wu L."/>
            <person name="Ma J."/>
        </authorList>
    </citation>
    <scope>NUCLEOTIDE SEQUENCE [LARGE SCALE GENOMIC DNA]</scope>
    <source>
        <strain evidence="11">CGMCC 4.7645</strain>
    </source>
</reference>
<dbReference type="InterPro" id="IPR011761">
    <property type="entry name" value="ATP-grasp"/>
</dbReference>
<dbReference type="InterPro" id="IPR011764">
    <property type="entry name" value="Biotin_carboxylation_dom"/>
</dbReference>
<dbReference type="InterPro" id="IPR011054">
    <property type="entry name" value="Rudment_hybrid_motif"/>
</dbReference>